<feature type="domain" description="Coenzyme Q-binding protein COQ10 START" evidence="1">
    <location>
        <begin position="10"/>
        <end position="132"/>
    </location>
</feature>
<organism evidence="2 3">
    <name type="scientific">Halosolutus amylolyticus</name>
    <dbReference type="NCBI Taxonomy" id="2932267"/>
    <lineage>
        <taxon>Archaea</taxon>
        <taxon>Methanobacteriati</taxon>
        <taxon>Methanobacteriota</taxon>
        <taxon>Stenosarchaea group</taxon>
        <taxon>Halobacteria</taxon>
        <taxon>Halobacteriales</taxon>
        <taxon>Natrialbaceae</taxon>
        <taxon>Halosolutus</taxon>
    </lineage>
</organism>
<protein>
    <submittedName>
        <fullName evidence="2">SRPBCC family protein</fullName>
    </submittedName>
</protein>
<dbReference type="Gene3D" id="3.30.530.20">
    <property type="match status" value="1"/>
</dbReference>
<dbReference type="InterPro" id="IPR023393">
    <property type="entry name" value="START-like_dom_sf"/>
</dbReference>
<accession>A0ABD5PVB8</accession>
<evidence type="ECO:0000313" key="2">
    <source>
        <dbReference type="EMBL" id="MFC4544459.1"/>
    </source>
</evidence>
<dbReference type="RefSeq" id="WP_250141192.1">
    <property type="nucleotide sequence ID" value="NZ_JALIQP010000003.1"/>
</dbReference>
<proteinExistence type="predicted"/>
<dbReference type="AlphaFoldDB" id="A0ABD5PVB8"/>
<dbReference type="EMBL" id="JBHSFA010000011">
    <property type="protein sequence ID" value="MFC4544459.1"/>
    <property type="molecule type" value="Genomic_DNA"/>
</dbReference>
<dbReference type="CDD" id="cd07820">
    <property type="entry name" value="SRPBCC_3"/>
    <property type="match status" value="1"/>
</dbReference>
<dbReference type="Pfam" id="PF03364">
    <property type="entry name" value="Polyketide_cyc"/>
    <property type="match status" value="1"/>
</dbReference>
<gene>
    <name evidence="2" type="ORF">ACFO5R_21240</name>
</gene>
<reference evidence="2 3" key="1">
    <citation type="journal article" date="2019" name="Int. J. Syst. Evol. Microbiol.">
        <title>The Global Catalogue of Microorganisms (GCM) 10K type strain sequencing project: providing services to taxonomists for standard genome sequencing and annotation.</title>
        <authorList>
            <consortium name="The Broad Institute Genomics Platform"/>
            <consortium name="The Broad Institute Genome Sequencing Center for Infectious Disease"/>
            <person name="Wu L."/>
            <person name="Ma J."/>
        </authorList>
    </citation>
    <scope>NUCLEOTIDE SEQUENCE [LARGE SCALE GENOMIC DNA]</scope>
    <source>
        <strain evidence="2 3">WLHS5</strain>
    </source>
</reference>
<name>A0ABD5PVB8_9EURY</name>
<keyword evidence="3" id="KW-1185">Reference proteome</keyword>
<evidence type="ECO:0000313" key="3">
    <source>
        <dbReference type="Proteomes" id="UP001595898"/>
    </source>
</evidence>
<sequence length="163" mass="18508">MPSYERETTVQAPLEDVWEFHSRVNGLEAVTPAWMGLRVERVIGPDGEPDPELLEAGSEIDLSMRPFGVGPRQHWTSIITERERTDGSAYFRDEMVHGPFGRWVHTHSFYAAGEETVVRDHVDYELPLVQRLGGLADATAPFSQAGFEAMFRNRHRATKAHFE</sequence>
<evidence type="ECO:0000259" key="1">
    <source>
        <dbReference type="Pfam" id="PF03364"/>
    </source>
</evidence>
<dbReference type="SUPFAM" id="SSF55961">
    <property type="entry name" value="Bet v1-like"/>
    <property type="match status" value="1"/>
</dbReference>
<dbReference type="InterPro" id="IPR005031">
    <property type="entry name" value="COQ10_START"/>
</dbReference>
<comment type="caution">
    <text evidence="2">The sequence shown here is derived from an EMBL/GenBank/DDBJ whole genome shotgun (WGS) entry which is preliminary data.</text>
</comment>
<dbReference type="Proteomes" id="UP001595898">
    <property type="component" value="Unassembled WGS sequence"/>
</dbReference>